<dbReference type="CDD" id="cd07341">
    <property type="entry name" value="M56_BlaR1_MecR1_like"/>
    <property type="match status" value="1"/>
</dbReference>
<dbReference type="Proteomes" id="UP001228581">
    <property type="component" value="Unassembled WGS sequence"/>
</dbReference>
<name>A0ABT7CCM0_9BACT</name>
<feature type="region of interest" description="Disordered" evidence="2">
    <location>
        <begin position="517"/>
        <end position="547"/>
    </location>
</feature>
<dbReference type="InterPro" id="IPR008756">
    <property type="entry name" value="Peptidase_M56"/>
</dbReference>
<dbReference type="RefSeq" id="WP_313990878.1">
    <property type="nucleotide sequence ID" value="NZ_JASJOT010000001.1"/>
</dbReference>
<evidence type="ECO:0000256" key="3">
    <source>
        <dbReference type="SAM" id="Phobius"/>
    </source>
</evidence>
<dbReference type="SUPFAM" id="SSF49464">
    <property type="entry name" value="Carboxypeptidase regulatory domain-like"/>
    <property type="match status" value="1"/>
</dbReference>
<reference evidence="5 6" key="1">
    <citation type="submission" date="2023-05" db="EMBL/GenBank/DDBJ databases">
        <authorList>
            <person name="Zhang X."/>
        </authorList>
    </citation>
    <scope>NUCLEOTIDE SEQUENCE [LARGE SCALE GENOMIC DNA]</scope>
    <source>
        <strain evidence="5 6">DM2B3-1</strain>
    </source>
</reference>
<keyword evidence="6" id="KW-1185">Reference proteome</keyword>
<organism evidence="5 6">
    <name type="scientific">Xanthocytophaga flava</name>
    <dbReference type="NCBI Taxonomy" id="3048013"/>
    <lineage>
        <taxon>Bacteria</taxon>
        <taxon>Pseudomonadati</taxon>
        <taxon>Bacteroidota</taxon>
        <taxon>Cytophagia</taxon>
        <taxon>Cytophagales</taxon>
        <taxon>Rhodocytophagaceae</taxon>
        <taxon>Xanthocytophaga</taxon>
    </lineage>
</organism>
<dbReference type="Gene3D" id="2.60.40.1120">
    <property type="entry name" value="Carboxypeptidase-like, regulatory domain"/>
    <property type="match status" value="1"/>
</dbReference>
<dbReference type="InterPro" id="IPR008969">
    <property type="entry name" value="CarboxyPept-like_regulatory"/>
</dbReference>
<feature type="compositionally biased region" description="Basic and acidic residues" evidence="2">
    <location>
        <begin position="519"/>
        <end position="531"/>
    </location>
</feature>
<keyword evidence="1" id="KW-0998">Cell outer membrane</keyword>
<comment type="subcellular location">
    <subcellularLocation>
        <location evidence="1">Cell outer membrane</location>
        <topology evidence="1">Multi-pass membrane protein</topology>
    </subcellularLocation>
</comment>
<feature type="transmembrane region" description="Helical" evidence="3">
    <location>
        <begin position="6"/>
        <end position="24"/>
    </location>
</feature>
<keyword evidence="1" id="KW-1134">Transmembrane beta strand</keyword>
<gene>
    <name evidence="5" type="ORF">QNI19_00320</name>
</gene>
<dbReference type="PROSITE" id="PS52016">
    <property type="entry name" value="TONB_DEPENDENT_REC_3"/>
    <property type="match status" value="1"/>
</dbReference>
<dbReference type="InterPro" id="IPR052173">
    <property type="entry name" value="Beta-lactam_resp_regulator"/>
</dbReference>
<dbReference type="PANTHER" id="PTHR34978:SF3">
    <property type="entry name" value="SLR0241 PROTEIN"/>
    <property type="match status" value="1"/>
</dbReference>
<dbReference type="SUPFAM" id="SSF56935">
    <property type="entry name" value="Porins"/>
    <property type="match status" value="1"/>
</dbReference>
<protein>
    <submittedName>
        <fullName evidence="5">M56 family metallopeptidase</fullName>
    </submittedName>
</protein>
<dbReference type="PANTHER" id="PTHR34978">
    <property type="entry name" value="POSSIBLE SENSOR-TRANSDUCER PROTEIN BLAR"/>
    <property type="match status" value="1"/>
</dbReference>
<feature type="transmembrane region" description="Helical" evidence="3">
    <location>
        <begin position="277"/>
        <end position="298"/>
    </location>
</feature>
<comment type="similarity">
    <text evidence="1">Belongs to the TonB-dependent receptor family.</text>
</comment>
<evidence type="ECO:0000259" key="4">
    <source>
        <dbReference type="Pfam" id="PF05569"/>
    </source>
</evidence>
<feature type="transmembrane region" description="Helical" evidence="3">
    <location>
        <begin position="36"/>
        <end position="52"/>
    </location>
</feature>
<keyword evidence="3" id="KW-1133">Transmembrane helix</keyword>
<evidence type="ECO:0000313" key="5">
    <source>
        <dbReference type="EMBL" id="MDJ1491348.1"/>
    </source>
</evidence>
<feature type="transmembrane region" description="Helical" evidence="3">
    <location>
        <begin position="104"/>
        <end position="128"/>
    </location>
</feature>
<keyword evidence="1" id="KW-0813">Transport</keyword>
<comment type="caution">
    <text evidence="5">The sequence shown here is derived from an EMBL/GenBank/DDBJ whole genome shotgun (WGS) entry which is preliminary data.</text>
</comment>
<evidence type="ECO:0000256" key="2">
    <source>
        <dbReference type="SAM" id="MobiDB-lite"/>
    </source>
</evidence>
<sequence>MAFLLFLVKSSFLLGMFFGLYWAVLRYDTFHHSKRWVLLSGLVFSMLIPLVKTDLFNFVPVSGTKGVSAINASLDYWLLVKNRIENAATQTDSETSNTLKLTNWLVYIYSIVSAVFAIWFIIRVWAIVRLLRSCHFQQANGYKSGTHAQIDTPFSFFGWILLPPSLSDTHLIQQVLAHESAHARQWHTVDILLAELYTILFWFNPVTWLYKQHIRLNLEFLADNAALQTGIKTRDYQLSLLKINTQTSDFVLTNHFHHSSLKSRIHMMNRSQSSVRLYAKYSLFPVLTLGLFFLFQLAHARNTTVIPISLTDITQVIASTSGNIITPVKQAKKNQSTGYLLKGWVKDTDTGKPIAGAIIYPVGETYGTTTARDGDFTLNIHQKKLQMVFKHPDYLEMPPQTIDLSDQSSAEKTIWMKIKPALSVSADASLNGPFPNEFTIPTDPLYIIDGKKVTPADIKKIDQSIIEAIDVLKGEKAIDKYGEEGKNGVVIITLKQGSASKKDSGIEVHVKPSFTLTENDSKEDSGKEIKVKPSNLSNQNDKNPPLYIVDDKQITKGEMDKIDPQTIESINVLKDESATKKYGDKGKNGVIEINLKKK</sequence>
<feature type="domain" description="Peptidase M56" evidence="4">
    <location>
        <begin position="43"/>
        <end position="267"/>
    </location>
</feature>
<dbReference type="EMBL" id="JASJOT010000001">
    <property type="protein sequence ID" value="MDJ1491348.1"/>
    <property type="molecule type" value="Genomic_DNA"/>
</dbReference>
<evidence type="ECO:0000313" key="6">
    <source>
        <dbReference type="Proteomes" id="UP001228581"/>
    </source>
</evidence>
<dbReference type="InterPro" id="IPR039426">
    <property type="entry name" value="TonB-dep_rcpt-like"/>
</dbReference>
<keyword evidence="1 3" id="KW-0472">Membrane</keyword>
<dbReference type="InterPro" id="IPR037066">
    <property type="entry name" value="Plug_dom_sf"/>
</dbReference>
<keyword evidence="1 3" id="KW-0812">Transmembrane</keyword>
<dbReference type="Pfam" id="PF05569">
    <property type="entry name" value="Peptidase_M56"/>
    <property type="match status" value="1"/>
</dbReference>
<proteinExistence type="inferred from homology"/>
<dbReference type="Gene3D" id="2.170.130.10">
    <property type="entry name" value="TonB-dependent receptor, plug domain"/>
    <property type="match status" value="2"/>
</dbReference>
<accession>A0ABT7CCM0</accession>
<evidence type="ECO:0000256" key="1">
    <source>
        <dbReference type="PROSITE-ProRule" id="PRU01360"/>
    </source>
</evidence>